<evidence type="ECO:0000256" key="1">
    <source>
        <dbReference type="ARBA" id="ARBA00009080"/>
    </source>
</evidence>
<dbReference type="InterPro" id="IPR036291">
    <property type="entry name" value="NAD(P)-bd_dom_sf"/>
</dbReference>
<organism evidence="7 8">
    <name type="scientific">Jeotgalibacillus campisalis</name>
    <dbReference type="NCBI Taxonomy" id="220754"/>
    <lineage>
        <taxon>Bacteria</taxon>
        <taxon>Bacillati</taxon>
        <taxon>Bacillota</taxon>
        <taxon>Bacilli</taxon>
        <taxon>Bacillales</taxon>
        <taxon>Caryophanaceae</taxon>
        <taxon>Jeotgalibacillus</taxon>
    </lineage>
</organism>
<dbReference type="GO" id="GO:0051287">
    <property type="term" value="F:NAD binding"/>
    <property type="evidence" value="ECO:0007669"/>
    <property type="project" value="InterPro"/>
</dbReference>
<dbReference type="Gene3D" id="1.10.1040.10">
    <property type="entry name" value="N-(1-d-carboxylethyl)-l-norvaline Dehydrogenase, domain 2"/>
    <property type="match status" value="1"/>
</dbReference>
<keyword evidence="3" id="KW-0520">NAD</keyword>
<proteinExistence type="inferred from homology"/>
<feature type="active site" evidence="4">
    <location>
        <position position="173"/>
    </location>
</feature>
<comment type="caution">
    <text evidence="7">The sequence shown here is derived from an EMBL/GenBank/DDBJ whole genome shotgun (WGS) entry which is preliminary data.</text>
</comment>
<reference evidence="7 8" key="1">
    <citation type="submission" date="2015-01" db="EMBL/GenBank/DDBJ databases">
        <title>Jeotgalibacillus campisalis genome sequencing.</title>
        <authorList>
            <person name="Goh K.M."/>
            <person name="Chan K.-G."/>
            <person name="Yaakop A.S."/>
            <person name="Ee R."/>
            <person name="Gan H.M."/>
            <person name="Chan C.S."/>
        </authorList>
    </citation>
    <scope>NUCLEOTIDE SEQUENCE [LARGE SCALE GENOMIC DNA]</scope>
    <source>
        <strain evidence="7 8">SF-57</strain>
    </source>
</reference>
<dbReference type="InterPro" id="IPR006115">
    <property type="entry name" value="6PGDH_NADP-bd"/>
</dbReference>
<evidence type="ECO:0000256" key="2">
    <source>
        <dbReference type="ARBA" id="ARBA00023002"/>
    </source>
</evidence>
<dbReference type="InterPro" id="IPR013328">
    <property type="entry name" value="6PGD_dom2"/>
</dbReference>
<dbReference type="OrthoDB" id="9786703at2"/>
<dbReference type="PANTHER" id="PTHR43060">
    <property type="entry name" value="3-HYDROXYISOBUTYRATE DEHYDROGENASE-LIKE 1, MITOCHONDRIAL-RELATED"/>
    <property type="match status" value="1"/>
</dbReference>
<dbReference type="Pfam" id="PF14833">
    <property type="entry name" value="NAD_binding_11"/>
    <property type="match status" value="1"/>
</dbReference>
<evidence type="ECO:0000256" key="4">
    <source>
        <dbReference type="PIRSR" id="PIRSR000103-1"/>
    </source>
</evidence>
<dbReference type="InterPro" id="IPR029154">
    <property type="entry name" value="HIBADH-like_NADP-bd"/>
</dbReference>
<dbReference type="RefSeq" id="WP_041057123.1">
    <property type="nucleotide sequence ID" value="NZ_JXRR01000014.1"/>
</dbReference>
<dbReference type="SUPFAM" id="SSF51735">
    <property type="entry name" value="NAD(P)-binding Rossmann-fold domains"/>
    <property type="match status" value="1"/>
</dbReference>
<dbReference type="PATRIC" id="fig|220754.4.peg.1707"/>
<sequence length="288" mass="30995">MEQTKIGFIGTGVMGRGIINHLLMLPNEIHIYNRTKKKAASLVDKGAIWQDSPAQIARNCEVIFTMVGFPQDVEELYMGEEGLIKNADAGTIFIDLTTSTPSLATRLANFAQERSMAVLDAPVSGGDVGAKNGTLSIMAGGSEEIFNKILPLFKTFGENIVFHGPAGSGQHAKMSNQIVIASTMIGVCESLTYAKKAGLDLNLVLKSISTGAAGSWSLSNLAPRMIKDDLAPGFYVKHFIKDLSIALEEAQRMNLDLPGLQLAKSLYQEIAKAGHDEDGTQALIAYYE</sequence>
<dbReference type="SUPFAM" id="SSF48179">
    <property type="entry name" value="6-phosphogluconate dehydrogenase C-terminal domain-like"/>
    <property type="match status" value="1"/>
</dbReference>
<accession>A0A0C2RB29</accession>
<evidence type="ECO:0000259" key="5">
    <source>
        <dbReference type="Pfam" id="PF03446"/>
    </source>
</evidence>
<dbReference type="GO" id="GO:0050661">
    <property type="term" value="F:NADP binding"/>
    <property type="evidence" value="ECO:0007669"/>
    <property type="project" value="InterPro"/>
</dbReference>
<gene>
    <name evidence="7" type="ORF">KR50_16870</name>
</gene>
<dbReference type="AlphaFoldDB" id="A0A0C2RB29"/>
<dbReference type="GO" id="GO:0016491">
    <property type="term" value="F:oxidoreductase activity"/>
    <property type="evidence" value="ECO:0007669"/>
    <property type="project" value="UniProtKB-KW"/>
</dbReference>
<keyword evidence="2" id="KW-0560">Oxidoreductase</keyword>
<feature type="domain" description="6-phosphogluconate dehydrogenase NADP-binding" evidence="5">
    <location>
        <begin position="5"/>
        <end position="162"/>
    </location>
</feature>
<evidence type="ECO:0000313" key="7">
    <source>
        <dbReference type="EMBL" id="KIL47520.1"/>
    </source>
</evidence>
<protein>
    <submittedName>
        <fullName evidence="7">Oxidoreductase</fullName>
    </submittedName>
</protein>
<dbReference type="InterPro" id="IPR008927">
    <property type="entry name" value="6-PGluconate_DH-like_C_sf"/>
</dbReference>
<evidence type="ECO:0000259" key="6">
    <source>
        <dbReference type="Pfam" id="PF14833"/>
    </source>
</evidence>
<name>A0A0C2RB29_9BACL</name>
<comment type="similarity">
    <text evidence="1">Belongs to the HIBADH-related family.</text>
</comment>
<dbReference type="InterPro" id="IPR015815">
    <property type="entry name" value="HIBADH-related"/>
</dbReference>
<dbReference type="Proteomes" id="UP000031972">
    <property type="component" value="Unassembled WGS sequence"/>
</dbReference>
<feature type="domain" description="3-hydroxyisobutyrate dehydrogenase-like NAD-binding" evidence="6">
    <location>
        <begin position="167"/>
        <end position="286"/>
    </location>
</feature>
<evidence type="ECO:0000256" key="3">
    <source>
        <dbReference type="ARBA" id="ARBA00023027"/>
    </source>
</evidence>
<evidence type="ECO:0000313" key="8">
    <source>
        <dbReference type="Proteomes" id="UP000031972"/>
    </source>
</evidence>
<dbReference type="Pfam" id="PF03446">
    <property type="entry name" value="NAD_binding_2"/>
    <property type="match status" value="1"/>
</dbReference>
<keyword evidence="8" id="KW-1185">Reference proteome</keyword>
<dbReference type="EMBL" id="JXRR01000014">
    <property type="protein sequence ID" value="KIL47520.1"/>
    <property type="molecule type" value="Genomic_DNA"/>
</dbReference>
<dbReference type="PANTHER" id="PTHR43060:SF15">
    <property type="entry name" value="3-HYDROXYISOBUTYRATE DEHYDROGENASE-LIKE 1, MITOCHONDRIAL-RELATED"/>
    <property type="match status" value="1"/>
</dbReference>
<dbReference type="Gene3D" id="3.40.50.720">
    <property type="entry name" value="NAD(P)-binding Rossmann-like Domain"/>
    <property type="match status" value="1"/>
</dbReference>
<dbReference type="PIRSF" id="PIRSF000103">
    <property type="entry name" value="HIBADH"/>
    <property type="match status" value="1"/>
</dbReference>